<dbReference type="SUPFAM" id="SSF54427">
    <property type="entry name" value="NTF2-like"/>
    <property type="match status" value="1"/>
</dbReference>
<dbReference type="InterPro" id="IPR032710">
    <property type="entry name" value="NTF2-like_dom_sf"/>
</dbReference>
<gene>
    <name evidence="3" type="ORF">QO012_003342</name>
</gene>
<name>A0ABU0I2K3_9HYPH</name>
<feature type="region of interest" description="Disordered" evidence="1">
    <location>
        <begin position="1"/>
        <end position="25"/>
    </location>
</feature>
<proteinExistence type="predicted"/>
<evidence type="ECO:0000313" key="3">
    <source>
        <dbReference type="EMBL" id="MDQ0448830.1"/>
    </source>
</evidence>
<dbReference type="InterPro" id="IPR027843">
    <property type="entry name" value="DUF4440"/>
</dbReference>
<accession>A0ABU0I2K3</accession>
<comment type="caution">
    <text evidence="3">The sequence shown here is derived from an EMBL/GenBank/DDBJ whole genome shotgun (WGS) entry which is preliminary data.</text>
</comment>
<keyword evidence="4" id="KW-1185">Reference proteome</keyword>
<evidence type="ECO:0000259" key="2">
    <source>
        <dbReference type="Pfam" id="PF14534"/>
    </source>
</evidence>
<dbReference type="Proteomes" id="UP001231124">
    <property type="component" value="Unassembled WGS sequence"/>
</dbReference>
<reference evidence="3 4" key="1">
    <citation type="submission" date="2023-07" db="EMBL/GenBank/DDBJ databases">
        <title>Genomic Encyclopedia of Type Strains, Phase IV (KMG-IV): sequencing the most valuable type-strain genomes for metagenomic binning, comparative biology and taxonomic classification.</title>
        <authorList>
            <person name="Goeker M."/>
        </authorList>
    </citation>
    <scope>NUCLEOTIDE SEQUENCE [LARGE SCALE GENOMIC DNA]</scope>
    <source>
        <strain evidence="3 4">DSM 19013</strain>
    </source>
</reference>
<feature type="domain" description="DUF4440" evidence="2">
    <location>
        <begin position="23"/>
        <end position="94"/>
    </location>
</feature>
<evidence type="ECO:0000313" key="4">
    <source>
        <dbReference type="Proteomes" id="UP001231124"/>
    </source>
</evidence>
<feature type="compositionally biased region" description="Basic residues" evidence="1">
    <location>
        <begin position="9"/>
        <end position="21"/>
    </location>
</feature>
<dbReference type="Gene3D" id="3.10.450.50">
    <property type="match status" value="1"/>
</dbReference>
<dbReference type="Pfam" id="PF14534">
    <property type="entry name" value="DUF4440"/>
    <property type="match status" value="1"/>
</dbReference>
<protein>
    <submittedName>
        <fullName evidence="3">Ketosteroid isomerase-like protein</fullName>
    </submittedName>
</protein>
<sequence>MNPAIKITNRSRMRKPRRTVGTRHTTRDMDALAKLYAQDAVVVSKGAYKRSGEITEFFSSLKTKGWDEHKTTVNGVLPKDDLLIVMGRWEMSGPT</sequence>
<dbReference type="EMBL" id="JAUSVP010000010">
    <property type="protein sequence ID" value="MDQ0448830.1"/>
    <property type="molecule type" value="Genomic_DNA"/>
</dbReference>
<organism evidence="3 4">
    <name type="scientific">Methylobacterium aerolatum</name>
    <dbReference type="NCBI Taxonomy" id="418708"/>
    <lineage>
        <taxon>Bacteria</taxon>
        <taxon>Pseudomonadati</taxon>
        <taxon>Pseudomonadota</taxon>
        <taxon>Alphaproteobacteria</taxon>
        <taxon>Hyphomicrobiales</taxon>
        <taxon>Methylobacteriaceae</taxon>
        <taxon>Methylobacterium</taxon>
    </lineage>
</organism>
<dbReference type="RefSeq" id="WP_238201908.1">
    <property type="nucleotide sequence ID" value="NZ_BPQE01000006.1"/>
</dbReference>
<evidence type="ECO:0000256" key="1">
    <source>
        <dbReference type="SAM" id="MobiDB-lite"/>
    </source>
</evidence>